<dbReference type="InterPro" id="IPR000073">
    <property type="entry name" value="AB_hydrolase_1"/>
</dbReference>
<dbReference type="PRINTS" id="PR00111">
    <property type="entry name" value="ABHYDROLASE"/>
</dbReference>
<dbReference type="Proteomes" id="UP001146019">
    <property type="component" value="Unassembled WGS sequence"/>
</dbReference>
<reference evidence="3" key="1">
    <citation type="submission" date="2022-11" db="EMBL/GenBank/DDBJ databases">
        <title>Biodiversity and phylogenetic relationships of bacteria.</title>
        <authorList>
            <person name="Machado R.A.R."/>
            <person name="Bhat A."/>
            <person name="Loulou A."/>
            <person name="Kallel S."/>
        </authorList>
    </citation>
    <scope>NUCLEOTIDE SEQUENCE</scope>
    <source>
        <strain evidence="3">A-IN1</strain>
    </source>
</reference>
<dbReference type="PANTHER" id="PTHR43798">
    <property type="entry name" value="MONOACYLGLYCEROL LIPASE"/>
    <property type="match status" value="1"/>
</dbReference>
<dbReference type="Gene3D" id="3.40.50.1820">
    <property type="entry name" value="alpha/beta hydrolase"/>
    <property type="match status" value="1"/>
</dbReference>
<gene>
    <name evidence="3" type="ORF">OSH00_03760</name>
</gene>
<dbReference type="RefSeq" id="WP_266129309.1">
    <property type="nucleotide sequence ID" value="NZ_JAPKMY010000002.1"/>
</dbReference>
<dbReference type="GO" id="GO:0016020">
    <property type="term" value="C:membrane"/>
    <property type="evidence" value="ECO:0007669"/>
    <property type="project" value="TreeGrafter"/>
</dbReference>
<organism evidence="3 4">
    <name type="scientific">Acinetobacter nematophilus</name>
    <dbReference type="NCBI Taxonomy" id="2994642"/>
    <lineage>
        <taxon>Bacteria</taxon>
        <taxon>Pseudomonadati</taxon>
        <taxon>Pseudomonadota</taxon>
        <taxon>Gammaproteobacteria</taxon>
        <taxon>Moraxellales</taxon>
        <taxon>Moraxellaceae</taxon>
        <taxon>Acinetobacter</taxon>
    </lineage>
</organism>
<accession>A0A9X3IFJ1</accession>
<protein>
    <submittedName>
        <fullName evidence="3">Alpha/beta hydrolase</fullName>
    </submittedName>
</protein>
<name>A0A9X3IFJ1_9GAMM</name>
<proteinExistence type="predicted"/>
<dbReference type="AlphaFoldDB" id="A0A9X3IFJ1"/>
<dbReference type="GO" id="GO:0016787">
    <property type="term" value="F:hydrolase activity"/>
    <property type="evidence" value="ECO:0007669"/>
    <property type="project" value="UniProtKB-KW"/>
</dbReference>
<dbReference type="EMBL" id="JAPKMY010000002">
    <property type="protein sequence ID" value="MCX5466853.1"/>
    <property type="molecule type" value="Genomic_DNA"/>
</dbReference>
<keyword evidence="1 3" id="KW-0378">Hydrolase</keyword>
<dbReference type="Pfam" id="PF00561">
    <property type="entry name" value="Abhydrolase_1"/>
    <property type="match status" value="1"/>
</dbReference>
<evidence type="ECO:0000259" key="2">
    <source>
        <dbReference type="Pfam" id="PF00561"/>
    </source>
</evidence>
<dbReference type="InterPro" id="IPR050266">
    <property type="entry name" value="AB_hydrolase_sf"/>
</dbReference>
<dbReference type="InterPro" id="IPR029058">
    <property type="entry name" value="AB_hydrolase_fold"/>
</dbReference>
<evidence type="ECO:0000313" key="3">
    <source>
        <dbReference type="EMBL" id="MCX5466853.1"/>
    </source>
</evidence>
<evidence type="ECO:0000256" key="1">
    <source>
        <dbReference type="ARBA" id="ARBA00022801"/>
    </source>
</evidence>
<dbReference type="SUPFAM" id="SSF53474">
    <property type="entry name" value="alpha/beta-Hydrolases"/>
    <property type="match status" value="1"/>
</dbReference>
<sequence length="276" mass="31044">MYIPFQYVIKPFLIIWRNIMAFVHAQDGTEIYYEDQGKGENLVFISGYMGIADIWHNQIDTLKSRYRCITHDNRGYGRSGKPEHMDMYSIEIHAEDLKAILDATEITDPVTLITHSMGGNIATAFTLKYPEKVKSIIYTGTHLSGTQFKELGETADTLFDGVSTSIKSVGFFQAFGLTPDICLEAAKWSRFSLLANAYALANYDPQKRYDEIQVPVLIIQGANDVVTPANPCATELQKMISGSQLEILNNVNHFPQTEAPDRVTFLIENFLEKLGN</sequence>
<comment type="caution">
    <text evidence="3">The sequence shown here is derived from an EMBL/GenBank/DDBJ whole genome shotgun (WGS) entry which is preliminary data.</text>
</comment>
<feature type="domain" description="AB hydrolase-1" evidence="2">
    <location>
        <begin position="42"/>
        <end position="162"/>
    </location>
</feature>
<evidence type="ECO:0000313" key="4">
    <source>
        <dbReference type="Proteomes" id="UP001146019"/>
    </source>
</evidence>
<keyword evidence="4" id="KW-1185">Reference proteome</keyword>
<dbReference type="PANTHER" id="PTHR43798:SF31">
    <property type="entry name" value="AB HYDROLASE SUPERFAMILY PROTEIN YCLE"/>
    <property type="match status" value="1"/>
</dbReference>